<name>A0A1R3V8N7_9HYPH</name>
<feature type="compositionally biased region" description="Polar residues" evidence="1">
    <location>
        <begin position="45"/>
        <end position="62"/>
    </location>
</feature>
<dbReference type="EMBL" id="FTPD01000020">
    <property type="protein sequence ID" value="SIT56194.1"/>
    <property type="molecule type" value="Genomic_DNA"/>
</dbReference>
<feature type="region of interest" description="Disordered" evidence="1">
    <location>
        <begin position="1"/>
        <end position="90"/>
    </location>
</feature>
<evidence type="ECO:0000313" key="3">
    <source>
        <dbReference type="Proteomes" id="UP000188388"/>
    </source>
</evidence>
<organism evidence="2 3">
    <name type="scientific">Mesorhizobium prunaredense</name>
    <dbReference type="NCBI Taxonomy" id="1631249"/>
    <lineage>
        <taxon>Bacteria</taxon>
        <taxon>Pseudomonadati</taxon>
        <taxon>Pseudomonadota</taxon>
        <taxon>Alphaproteobacteria</taxon>
        <taxon>Hyphomicrobiales</taxon>
        <taxon>Phyllobacteriaceae</taxon>
        <taxon>Mesorhizobium</taxon>
    </lineage>
</organism>
<evidence type="ECO:0000256" key="1">
    <source>
        <dbReference type="SAM" id="MobiDB-lite"/>
    </source>
</evidence>
<protein>
    <submittedName>
        <fullName evidence="2">Uncharacterized protein</fullName>
    </submittedName>
</protein>
<accession>A0A1R3V8N7</accession>
<dbReference type="AlphaFoldDB" id="A0A1R3V8N7"/>
<evidence type="ECO:0000313" key="2">
    <source>
        <dbReference type="EMBL" id="SIT56194.1"/>
    </source>
</evidence>
<sequence length="112" mass="12240">MQVGFSEPVRPWRPTTGGHGMSSFVSNKSHLRRHDYQRATDAPPCNNNSSTGGPSKQVTDSNAIKGFSQHQGEGPTPLHDLKNTPRTAQARQCQIILPKFTQTTQISPSWAG</sequence>
<proteinExistence type="predicted"/>
<dbReference type="STRING" id="1631249.BQ8794_270021"/>
<keyword evidence="3" id="KW-1185">Reference proteome</keyword>
<dbReference type="Proteomes" id="UP000188388">
    <property type="component" value="Unassembled WGS sequence"/>
</dbReference>
<reference evidence="3" key="1">
    <citation type="submission" date="2017-01" db="EMBL/GenBank/DDBJ databases">
        <authorList>
            <person name="Brunel B."/>
        </authorList>
    </citation>
    <scope>NUCLEOTIDE SEQUENCE [LARGE SCALE GENOMIC DNA]</scope>
</reference>
<gene>
    <name evidence="2" type="ORF">BQ8794_270021</name>
</gene>